<comment type="caution">
    <text evidence="2">The sequence shown here is derived from an EMBL/GenBank/DDBJ whole genome shotgun (WGS) entry which is preliminary data.</text>
</comment>
<gene>
    <name evidence="2" type="ORF">NC653_004814</name>
</gene>
<organism evidence="2 3">
    <name type="scientific">Populus alba x Populus x berolinensis</name>
    <dbReference type="NCBI Taxonomy" id="444605"/>
    <lineage>
        <taxon>Eukaryota</taxon>
        <taxon>Viridiplantae</taxon>
        <taxon>Streptophyta</taxon>
        <taxon>Embryophyta</taxon>
        <taxon>Tracheophyta</taxon>
        <taxon>Spermatophyta</taxon>
        <taxon>Magnoliopsida</taxon>
        <taxon>eudicotyledons</taxon>
        <taxon>Gunneridae</taxon>
        <taxon>Pentapetalae</taxon>
        <taxon>rosids</taxon>
        <taxon>fabids</taxon>
        <taxon>Malpighiales</taxon>
        <taxon>Salicaceae</taxon>
        <taxon>Saliceae</taxon>
        <taxon>Populus</taxon>
    </lineage>
</organism>
<dbReference type="InterPro" id="IPR016167">
    <property type="entry name" value="FAD-bd_PCMH_sub1"/>
</dbReference>
<evidence type="ECO:0000313" key="3">
    <source>
        <dbReference type="Proteomes" id="UP001164929"/>
    </source>
</evidence>
<name>A0AAD6RYB5_9ROSI</name>
<feature type="chain" id="PRO_5041957389" evidence="1">
    <location>
        <begin position="26"/>
        <end position="99"/>
    </location>
</feature>
<feature type="signal peptide" evidence="1">
    <location>
        <begin position="1"/>
        <end position="25"/>
    </location>
</feature>
<reference evidence="2 3" key="1">
    <citation type="journal article" date="2023" name="Mol. Ecol. Resour.">
        <title>Chromosome-level genome assembly of a triploid poplar Populus alba 'Berolinensis'.</title>
        <authorList>
            <person name="Chen S."/>
            <person name="Yu Y."/>
            <person name="Wang X."/>
            <person name="Wang S."/>
            <person name="Zhang T."/>
            <person name="Zhou Y."/>
            <person name="He R."/>
            <person name="Meng N."/>
            <person name="Wang Y."/>
            <person name="Liu W."/>
            <person name="Liu Z."/>
            <person name="Liu J."/>
            <person name="Guo Q."/>
            <person name="Huang H."/>
            <person name="Sederoff R.R."/>
            <person name="Wang G."/>
            <person name="Qu G."/>
            <person name="Chen S."/>
        </authorList>
    </citation>
    <scope>NUCLEOTIDE SEQUENCE [LARGE SCALE GENOMIC DNA]</scope>
    <source>
        <strain evidence="2">SC-2020</strain>
    </source>
</reference>
<dbReference type="Proteomes" id="UP001164929">
    <property type="component" value="Chromosome 1"/>
</dbReference>
<keyword evidence="1" id="KW-0732">Signal</keyword>
<evidence type="ECO:0000256" key="1">
    <source>
        <dbReference type="SAM" id="SignalP"/>
    </source>
</evidence>
<protein>
    <submittedName>
        <fullName evidence="2">Uncharacterized protein</fullName>
    </submittedName>
</protein>
<dbReference type="AlphaFoldDB" id="A0AAD6RYB5"/>
<dbReference type="Gene3D" id="3.30.43.10">
    <property type="entry name" value="Uridine Diphospho-n-acetylenolpyruvylglucosamine Reductase, domain 2"/>
    <property type="match status" value="1"/>
</dbReference>
<sequence length="99" mass="10768">MAPSGSSFLSVLVFLLVLSPSSIDSLSIKDSFLQCLSKNSESSYPFSTILYTPNNSSFTSVLESSVQNLRLVFTFESVVEAMTMRDSLVSLKLSSLSLL</sequence>
<keyword evidence="3" id="KW-1185">Reference proteome</keyword>
<proteinExistence type="predicted"/>
<dbReference type="EMBL" id="JAQIZT010000001">
    <property type="protein sequence ID" value="KAJ7015627.1"/>
    <property type="molecule type" value="Genomic_DNA"/>
</dbReference>
<accession>A0AAD6RYB5</accession>
<evidence type="ECO:0000313" key="2">
    <source>
        <dbReference type="EMBL" id="KAJ7015627.1"/>
    </source>
</evidence>